<feature type="compositionally biased region" description="Polar residues" evidence="1">
    <location>
        <begin position="81"/>
        <end position="96"/>
    </location>
</feature>
<evidence type="ECO:0000313" key="3">
    <source>
        <dbReference type="Proteomes" id="UP001303046"/>
    </source>
</evidence>
<dbReference type="EMBL" id="JAVFWL010000005">
    <property type="protein sequence ID" value="KAK6756621.1"/>
    <property type="molecule type" value="Genomic_DNA"/>
</dbReference>
<gene>
    <name evidence="2" type="primary">Necator_chrV.g19608</name>
    <name evidence="2" type="ORF">RB195_014816</name>
</gene>
<comment type="caution">
    <text evidence="2">The sequence shown here is derived from an EMBL/GenBank/DDBJ whole genome shotgun (WGS) entry which is preliminary data.</text>
</comment>
<sequence length="108" mass="12678">MPALIPFIAYAPTSRYKEGIGAFCIDTEKFHREDRTFRKVIIDDFNAKTGPRRTLEKLHIGTHGLHWNEQEERLSEFIMTTKTTHGNSQIQKPSSLRSHKERRENRQV</sequence>
<organism evidence="2 3">
    <name type="scientific">Necator americanus</name>
    <name type="common">Human hookworm</name>
    <dbReference type="NCBI Taxonomy" id="51031"/>
    <lineage>
        <taxon>Eukaryota</taxon>
        <taxon>Metazoa</taxon>
        <taxon>Ecdysozoa</taxon>
        <taxon>Nematoda</taxon>
        <taxon>Chromadorea</taxon>
        <taxon>Rhabditida</taxon>
        <taxon>Rhabditina</taxon>
        <taxon>Rhabditomorpha</taxon>
        <taxon>Strongyloidea</taxon>
        <taxon>Ancylostomatidae</taxon>
        <taxon>Bunostominae</taxon>
        <taxon>Necator</taxon>
    </lineage>
</organism>
<feature type="region of interest" description="Disordered" evidence="1">
    <location>
        <begin position="81"/>
        <end position="108"/>
    </location>
</feature>
<keyword evidence="3" id="KW-1185">Reference proteome</keyword>
<protein>
    <submittedName>
        <fullName evidence="2">Uncharacterized protein</fullName>
    </submittedName>
</protein>
<evidence type="ECO:0000313" key="2">
    <source>
        <dbReference type="EMBL" id="KAK6756621.1"/>
    </source>
</evidence>
<evidence type="ECO:0000256" key="1">
    <source>
        <dbReference type="SAM" id="MobiDB-lite"/>
    </source>
</evidence>
<accession>A0ABR1E1U7</accession>
<proteinExistence type="predicted"/>
<reference evidence="2 3" key="1">
    <citation type="submission" date="2023-08" db="EMBL/GenBank/DDBJ databases">
        <title>A Necator americanus chromosomal reference genome.</title>
        <authorList>
            <person name="Ilik V."/>
            <person name="Petrzelkova K.J."/>
            <person name="Pardy F."/>
            <person name="Fuh T."/>
            <person name="Niatou-Singa F.S."/>
            <person name="Gouil Q."/>
            <person name="Baker L."/>
            <person name="Ritchie M.E."/>
            <person name="Jex A.R."/>
            <person name="Gazzola D."/>
            <person name="Li H."/>
            <person name="Toshio Fujiwara R."/>
            <person name="Zhan B."/>
            <person name="Aroian R.V."/>
            <person name="Pafco B."/>
            <person name="Schwarz E.M."/>
        </authorList>
    </citation>
    <scope>NUCLEOTIDE SEQUENCE [LARGE SCALE GENOMIC DNA]</scope>
    <source>
        <strain evidence="2 3">Aroian</strain>
        <tissue evidence="2">Whole animal</tissue>
    </source>
</reference>
<name>A0ABR1E1U7_NECAM</name>
<dbReference type="Proteomes" id="UP001303046">
    <property type="component" value="Unassembled WGS sequence"/>
</dbReference>